<accession>A0A8S3VRW3</accession>
<protein>
    <submittedName>
        <fullName evidence="6">DNAH</fullName>
    </submittedName>
</protein>
<evidence type="ECO:0000259" key="5">
    <source>
        <dbReference type="Pfam" id="PF17852"/>
    </source>
</evidence>
<evidence type="ECO:0000313" key="6">
    <source>
        <dbReference type="EMBL" id="CAG2257144.1"/>
    </source>
</evidence>
<evidence type="ECO:0000313" key="7">
    <source>
        <dbReference type="Proteomes" id="UP000683360"/>
    </source>
</evidence>
<feature type="compositionally biased region" description="Acidic residues" evidence="2">
    <location>
        <begin position="521"/>
        <end position="534"/>
    </location>
</feature>
<dbReference type="Pfam" id="PF08393">
    <property type="entry name" value="DHC_N2"/>
    <property type="match status" value="1"/>
</dbReference>
<dbReference type="InterPro" id="IPR027417">
    <property type="entry name" value="P-loop_NTPase"/>
</dbReference>
<feature type="region of interest" description="Disordered" evidence="2">
    <location>
        <begin position="504"/>
        <end position="566"/>
    </location>
</feature>
<dbReference type="OrthoDB" id="10251809at2759"/>
<sequence>MLIFLEHIDDVRAIVQKAVKDLAIDQSLKTYDEIWTSKLFKLRLHTRVRTEQELVAAPDTGQIFLLNKSGPIFEELENHQVALQAMQSSAGSFLDDIIKWQKKLQQIEAVLVMWLEVQDKWIELEEAALEKINTSIKATTLLLKGLEGDKEAKLRKEKTESEGCDVSGSSGGWSMKTMKGVVSEAGAYLEKLKEEPVEESDSIPLNTPVVPLQTAPNFLDAHQRNVIEDMQDAIAIATGELNLLPGVAFQARVAQLSQLNASHQTAVVNQTSTQDLSDVEYERYFNFTAIWSFGGTLEEKYRESFSNWWKEQFEQHIDYPEEGTVFDYMVDGDSHEFVLWKDTLQQYSGESRKGISAESFVHTVSVETVVEQVCRLARTIASPQESAHTVLVAEGCAGRCTVIAKLASHLCGYTVFQVSPCSLQSSGEYKMEQFKSDLVECYTRAGSRVIKSPSADLTWQKGAKRQMANLERYNRMMISKVEPLHKKVKETTQQVDDAEHRMANLEKKRKDAKGDINELKEENEEEVKEDNEEEGKEKTDEPEKSEVEKTEKEEESGKGDSASTAAAQKLIAGTESEELPPLEIPETVPLPSEGLEYSSLSANQIKQVMDKLTGLVYRRIRESLYEEDCLLFATLLCLNIEAEGMENFSNEEMSLLLQGVMQEDKQKGSRFCVWITSDLCPRI</sequence>
<comment type="caution">
    <text evidence="6">The sequence shown here is derived from an EMBL/GenBank/DDBJ whole genome shotgun (WGS) entry which is preliminary data.</text>
</comment>
<feature type="domain" description="Dynein heavy chain AAA module D4" evidence="4">
    <location>
        <begin position="366"/>
        <end position="447"/>
    </location>
</feature>
<feature type="compositionally biased region" description="Basic and acidic residues" evidence="2">
    <location>
        <begin position="535"/>
        <end position="558"/>
    </location>
</feature>
<dbReference type="Gene3D" id="1.10.472.130">
    <property type="match status" value="1"/>
</dbReference>
<dbReference type="EMBL" id="CAJPWZ010003321">
    <property type="protein sequence ID" value="CAG2257144.1"/>
    <property type="molecule type" value="Genomic_DNA"/>
</dbReference>
<evidence type="ECO:0000256" key="2">
    <source>
        <dbReference type="SAM" id="MobiDB-lite"/>
    </source>
</evidence>
<dbReference type="GO" id="GO:0045505">
    <property type="term" value="F:dynein intermediate chain binding"/>
    <property type="evidence" value="ECO:0007669"/>
    <property type="project" value="InterPro"/>
</dbReference>
<evidence type="ECO:0000259" key="3">
    <source>
        <dbReference type="Pfam" id="PF08393"/>
    </source>
</evidence>
<dbReference type="GO" id="GO:0007018">
    <property type="term" value="P:microtubule-based movement"/>
    <property type="evidence" value="ECO:0007669"/>
    <property type="project" value="InterPro"/>
</dbReference>
<dbReference type="InterPro" id="IPR013602">
    <property type="entry name" value="Dynein_heavy_linker"/>
</dbReference>
<dbReference type="Gene3D" id="1.10.8.1220">
    <property type="match status" value="1"/>
</dbReference>
<proteinExistence type="inferred from homology"/>
<feature type="domain" description="Dynein heavy chain AAA 5 extension" evidence="5">
    <location>
        <begin position="265"/>
        <end position="342"/>
    </location>
</feature>
<gene>
    <name evidence="6" type="ORF">MEDL_68433</name>
</gene>
<evidence type="ECO:0000259" key="4">
    <source>
        <dbReference type="Pfam" id="PF12780"/>
    </source>
</evidence>
<organism evidence="6 7">
    <name type="scientific">Mytilus edulis</name>
    <name type="common">Blue mussel</name>
    <dbReference type="NCBI Taxonomy" id="6550"/>
    <lineage>
        <taxon>Eukaryota</taxon>
        <taxon>Metazoa</taxon>
        <taxon>Spiralia</taxon>
        <taxon>Lophotrochozoa</taxon>
        <taxon>Mollusca</taxon>
        <taxon>Bivalvia</taxon>
        <taxon>Autobranchia</taxon>
        <taxon>Pteriomorphia</taxon>
        <taxon>Mytilida</taxon>
        <taxon>Mytiloidea</taxon>
        <taxon>Mytilidae</taxon>
        <taxon>Mytilinae</taxon>
        <taxon>Mytilus</taxon>
    </lineage>
</organism>
<dbReference type="InterPro" id="IPR041466">
    <property type="entry name" value="Dynein_AAA5_ext"/>
</dbReference>
<dbReference type="GO" id="GO:0051959">
    <property type="term" value="F:dynein light intermediate chain binding"/>
    <property type="evidence" value="ECO:0007669"/>
    <property type="project" value="InterPro"/>
</dbReference>
<dbReference type="InterPro" id="IPR042222">
    <property type="entry name" value="Dynein_2_N"/>
</dbReference>
<dbReference type="PANTHER" id="PTHR46961:SF21">
    <property type="entry name" value="LOW QUALITY PROTEIN: DYNEIN BETA CHAIN, FLAGELLAR OUTER ARM-LIKE"/>
    <property type="match status" value="1"/>
</dbReference>
<feature type="domain" description="Dynein heavy chain linker" evidence="3">
    <location>
        <begin position="5"/>
        <end position="126"/>
    </location>
</feature>
<reference evidence="6" key="1">
    <citation type="submission" date="2021-03" db="EMBL/GenBank/DDBJ databases">
        <authorList>
            <person name="Bekaert M."/>
        </authorList>
    </citation>
    <scope>NUCLEOTIDE SEQUENCE</scope>
</reference>
<dbReference type="AlphaFoldDB" id="A0A8S3VRW3"/>
<dbReference type="PANTHER" id="PTHR46961">
    <property type="entry name" value="DYNEIN HEAVY CHAIN 1, AXONEMAL-LIKE PROTEIN"/>
    <property type="match status" value="1"/>
</dbReference>
<dbReference type="Gene3D" id="3.40.50.300">
    <property type="entry name" value="P-loop containing nucleotide triphosphate hydrolases"/>
    <property type="match status" value="1"/>
</dbReference>
<name>A0A8S3VRW3_MYTED</name>
<dbReference type="Pfam" id="PF17852">
    <property type="entry name" value="Dynein_AAA_lid"/>
    <property type="match status" value="1"/>
</dbReference>
<keyword evidence="7" id="KW-1185">Reference proteome</keyword>
<dbReference type="Gene3D" id="1.20.140.100">
    <property type="entry name" value="Dynein heavy chain, N-terminal domain 2"/>
    <property type="match status" value="1"/>
</dbReference>
<dbReference type="GO" id="GO:0030286">
    <property type="term" value="C:dynein complex"/>
    <property type="evidence" value="ECO:0007669"/>
    <property type="project" value="InterPro"/>
</dbReference>
<dbReference type="InterPro" id="IPR026983">
    <property type="entry name" value="DHC"/>
</dbReference>
<evidence type="ECO:0000256" key="1">
    <source>
        <dbReference type="ARBA" id="ARBA00008887"/>
    </source>
</evidence>
<comment type="similarity">
    <text evidence="1">Belongs to the dynein heavy chain family.</text>
</comment>
<feature type="compositionally biased region" description="Basic and acidic residues" evidence="2">
    <location>
        <begin position="504"/>
        <end position="520"/>
    </location>
</feature>
<dbReference type="InterPro" id="IPR024317">
    <property type="entry name" value="Dynein_heavy_chain_D4_dom"/>
</dbReference>
<dbReference type="Proteomes" id="UP000683360">
    <property type="component" value="Unassembled WGS sequence"/>
</dbReference>
<dbReference type="Pfam" id="PF12780">
    <property type="entry name" value="AAA_8"/>
    <property type="match status" value="1"/>
</dbReference>